<dbReference type="EMBL" id="CP042912">
    <property type="protein sequence ID" value="QEG22621.1"/>
    <property type="molecule type" value="Genomic_DNA"/>
</dbReference>
<evidence type="ECO:0000313" key="2">
    <source>
        <dbReference type="EMBL" id="QEG22621.1"/>
    </source>
</evidence>
<evidence type="ECO:0000313" key="3">
    <source>
        <dbReference type="Proteomes" id="UP000322214"/>
    </source>
</evidence>
<sequence>MEFLVDLWLPILAGTIVLFFLSFLFWAVLPHHFGDHGKIPNEDAFMDFLRSQNIPPGNYIYPCANSASEQHAKENVEKYTAGPRGLLDVYEMPNMPVNMAKTILYFLVTVTTIGYITHVACPPASEGLDFMRVFRISGTIAILTYATSNVLHRVWFKKRIWTEILDGIVYGVVLGLIFAALWIYPQ</sequence>
<evidence type="ECO:0000256" key="1">
    <source>
        <dbReference type="SAM" id="Phobius"/>
    </source>
</evidence>
<proteinExistence type="predicted"/>
<organism evidence="2 3">
    <name type="scientific">Mariniblastus fucicola</name>
    <dbReference type="NCBI Taxonomy" id="980251"/>
    <lineage>
        <taxon>Bacteria</taxon>
        <taxon>Pseudomonadati</taxon>
        <taxon>Planctomycetota</taxon>
        <taxon>Planctomycetia</taxon>
        <taxon>Pirellulales</taxon>
        <taxon>Pirellulaceae</taxon>
        <taxon>Mariniblastus</taxon>
    </lineage>
</organism>
<dbReference type="OrthoDB" id="282550at2"/>
<feature type="transmembrane region" description="Helical" evidence="1">
    <location>
        <begin position="164"/>
        <end position="184"/>
    </location>
</feature>
<accession>A0A5B9PIP4</accession>
<feature type="transmembrane region" description="Helical" evidence="1">
    <location>
        <begin position="132"/>
        <end position="152"/>
    </location>
</feature>
<feature type="transmembrane region" description="Helical" evidence="1">
    <location>
        <begin position="7"/>
        <end position="29"/>
    </location>
</feature>
<dbReference type="AlphaFoldDB" id="A0A5B9PIP4"/>
<feature type="transmembrane region" description="Helical" evidence="1">
    <location>
        <begin position="102"/>
        <end position="120"/>
    </location>
</feature>
<protein>
    <submittedName>
        <fullName evidence="2">Uncharacterized protein</fullName>
    </submittedName>
</protein>
<gene>
    <name evidence="2" type="ORF">MFFC18_25040</name>
</gene>
<dbReference type="KEGG" id="mff:MFFC18_25040"/>
<dbReference type="RefSeq" id="WP_075084563.1">
    <property type="nucleotide sequence ID" value="NZ_CP042912.1"/>
</dbReference>
<dbReference type="Proteomes" id="UP000322214">
    <property type="component" value="Chromosome"/>
</dbReference>
<reference evidence="2 3" key="1">
    <citation type="submission" date="2019-08" db="EMBL/GenBank/DDBJ databases">
        <title>Deep-cultivation of Planctomycetes and their phenomic and genomic characterization uncovers novel biology.</title>
        <authorList>
            <person name="Wiegand S."/>
            <person name="Jogler M."/>
            <person name="Boedeker C."/>
            <person name="Pinto D."/>
            <person name="Vollmers J."/>
            <person name="Rivas-Marin E."/>
            <person name="Kohn T."/>
            <person name="Peeters S.H."/>
            <person name="Heuer A."/>
            <person name="Rast P."/>
            <person name="Oberbeckmann S."/>
            <person name="Bunk B."/>
            <person name="Jeske O."/>
            <person name="Meyerdierks A."/>
            <person name="Storesund J.E."/>
            <person name="Kallscheuer N."/>
            <person name="Luecker S."/>
            <person name="Lage O.M."/>
            <person name="Pohl T."/>
            <person name="Merkel B.J."/>
            <person name="Hornburger P."/>
            <person name="Mueller R.-W."/>
            <person name="Bruemmer F."/>
            <person name="Labrenz M."/>
            <person name="Spormann A.M."/>
            <person name="Op den Camp H."/>
            <person name="Overmann J."/>
            <person name="Amann R."/>
            <person name="Jetten M.S.M."/>
            <person name="Mascher T."/>
            <person name="Medema M.H."/>
            <person name="Devos D.P."/>
            <person name="Kaster A.-K."/>
            <person name="Ovreas L."/>
            <person name="Rohde M."/>
            <person name="Galperin M.Y."/>
            <person name="Jogler C."/>
        </authorList>
    </citation>
    <scope>NUCLEOTIDE SEQUENCE [LARGE SCALE GENOMIC DNA]</scope>
    <source>
        <strain evidence="2 3">FC18</strain>
    </source>
</reference>
<keyword evidence="1" id="KW-0472">Membrane</keyword>
<name>A0A5B9PIP4_9BACT</name>
<keyword evidence="1" id="KW-0812">Transmembrane</keyword>
<keyword evidence="3" id="KW-1185">Reference proteome</keyword>
<dbReference type="STRING" id="980251.GCA_001642875_02134"/>
<keyword evidence="1" id="KW-1133">Transmembrane helix</keyword>